<accession>A0A1N7S072</accession>
<gene>
    <name evidence="2" type="ORF">BN2475_270069</name>
</gene>
<dbReference type="AlphaFoldDB" id="A0A1N7S072"/>
<sequence length="173" mass="18263">MSTGPVDRSVDNALSFQKKRNETTGLGGVPAVRASCFAARLPVDALDGARWRERADANAGEACSRGILLISTTAAIHDAQDWPSGQDAAGAMKADAARRAVDAAAARLPSLFLVVALFMVLYRVVARVCPPHPRHAVTLYLPLICCLFAAHLRRFSSSSQRSSAISSSSSIAA</sequence>
<reference evidence="2 3" key="1">
    <citation type="submission" date="2016-12" db="EMBL/GenBank/DDBJ databases">
        <authorList>
            <person name="Song W.-J."/>
            <person name="Kurnit D.M."/>
        </authorList>
    </citation>
    <scope>NUCLEOTIDE SEQUENCE [LARGE SCALE GENOMIC DNA]</scope>
    <source>
        <strain evidence="2 3">STM7296</strain>
    </source>
</reference>
<protein>
    <submittedName>
        <fullName evidence="2">Uncharacterized protein</fullName>
    </submittedName>
</protein>
<evidence type="ECO:0000256" key="1">
    <source>
        <dbReference type="SAM" id="Phobius"/>
    </source>
</evidence>
<keyword evidence="1" id="KW-0812">Transmembrane</keyword>
<organism evidence="2 3">
    <name type="scientific">Paraburkholderia ribeironis</name>
    <dbReference type="NCBI Taxonomy" id="1247936"/>
    <lineage>
        <taxon>Bacteria</taxon>
        <taxon>Pseudomonadati</taxon>
        <taxon>Pseudomonadota</taxon>
        <taxon>Betaproteobacteria</taxon>
        <taxon>Burkholderiales</taxon>
        <taxon>Burkholderiaceae</taxon>
        <taxon>Paraburkholderia</taxon>
    </lineage>
</organism>
<dbReference type="EMBL" id="CYGX02000027">
    <property type="protein sequence ID" value="SIT40724.1"/>
    <property type="molecule type" value="Genomic_DNA"/>
</dbReference>
<proteinExistence type="predicted"/>
<dbReference type="Proteomes" id="UP000187012">
    <property type="component" value="Unassembled WGS sequence"/>
</dbReference>
<keyword evidence="1" id="KW-1133">Transmembrane helix</keyword>
<feature type="transmembrane region" description="Helical" evidence="1">
    <location>
        <begin position="137"/>
        <end position="155"/>
    </location>
</feature>
<evidence type="ECO:0000313" key="2">
    <source>
        <dbReference type="EMBL" id="SIT40724.1"/>
    </source>
</evidence>
<name>A0A1N7S072_9BURK</name>
<evidence type="ECO:0000313" key="3">
    <source>
        <dbReference type="Proteomes" id="UP000187012"/>
    </source>
</evidence>
<keyword evidence="1" id="KW-0472">Membrane</keyword>
<keyword evidence="3" id="KW-1185">Reference proteome</keyword>
<feature type="transmembrane region" description="Helical" evidence="1">
    <location>
        <begin position="108"/>
        <end position="125"/>
    </location>
</feature>